<keyword evidence="4" id="KW-0106">Calcium</keyword>
<feature type="domain" description="Archease" evidence="5">
    <location>
        <begin position="2"/>
        <end position="136"/>
    </location>
</feature>
<dbReference type="InterPro" id="IPR036820">
    <property type="entry name" value="Archease_dom_sf"/>
</dbReference>
<dbReference type="GO" id="GO:0046872">
    <property type="term" value="F:metal ion binding"/>
    <property type="evidence" value="ECO:0007669"/>
    <property type="project" value="UniProtKB-KW"/>
</dbReference>
<keyword evidence="2" id="KW-0819">tRNA processing</keyword>
<reference evidence="6 7" key="1">
    <citation type="submission" date="2019-02" db="EMBL/GenBank/DDBJ databases">
        <title>Deep-cultivation of Planctomycetes and their phenomic and genomic characterization uncovers novel biology.</title>
        <authorList>
            <person name="Wiegand S."/>
            <person name="Jogler M."/>
            <person name="Boedeker C."/>
            <person name="Pinto D."/>
            <person name="Vollmers J."/>
            <person name="Rivas-Marin E."/>
            <person name="Kohn T."/>
            <person name="Peeters S.H."/>
            <person name="Heuer A."/>
            <person name="Rast P."/>
            <person name="Oberbeckmann S."/>
            <person name="Bunk B."/>
            <person name="Jeske O."/>
            <person name="Meyerdierks A."/>
            <person name="Storesund J.E."/>
            <person name="Kallscheuer N."/>
            <person name="Luecker S."/>
            <person name="Lage O.M."/>
            <person name="Pohl T."/>
            <person name="Merkel B.J."/>
            <person name="Hornburger P."/>
            <person name="Mueller R.-W."/>
            <person name="Bruemmer F."/>
            <person name="Labrenz M."/>
            <person name="Spormann A.M."/>
            <person name="Op den Camp H."/>
            <person name="Overmann J."/>
            <person name="Amann R."/>
            <person name="Jetten M.S.M."/>
            <person name="Mascher T."/>
            <person name="Medema M.H."/>
            <person name="Devos D.P."/>
            <person name="Kaster A.-K."/>
            <person name="Ovreas L."/>
            <person name="Rohde M."/>
            <person name="Galperin M.Y."/>
            <person name="Jogler C."/>
        </authorList>
    </citation>
    <scope>NUCLEOTIDE SEQUENCE [LARGE SCALE GENOMIC DNA]</scope>
    <source>
        <strain evidence="6 7">Mal4</strain>
    </source>
</reference>
<dbReference type="KEGG" id="mri:Mal4_35760"/>
<gene>
    <name evidence="6" type="ORF">Mal4_35760</name>
</gene>
<name>A0A517ZA05_9PLAN</name>
<keyword evidence="3" id="KW-0479">Metal-binding</keyword>
<evidence type="ECO:0000256" key="2">
    <source>
        <dbReference type="ARBA" id="ARBA00022694"/>
    </source>
</evidence>
<evidence type="ECO:0000313" key="6">
    <source>
        <dbReference type="EMBL" id="QDU39239.1"/>
    </source>
</evidence>
<accession>A0A517ZA05</accession>
<dbReference type="PANTHER" id="PTHR12682:SF11">
    <property type="entry name" value="PROTEIN ARCHEASE"/>
    <property type="match status" value="1"/>
</dbReference>
<dbReference type="AlphaFoldDB" id="A0A517ZA05"/>
<protein>
    <recommendedName>
        <fullName evidence="5">Archease domain-containing protein</fullName>
    </recommendedName>
</protein>
<comment type="similarity">
    <text evidence="1">Belongs to the archease family.</text>
</comment>
<evidence type="ECO:0000256" key="4">
    <source>
        <dbReference type="ARBA" id="ARBA00022837"/>
    </source>
</evidence>
<dbReference type="PANTHER" id="PTHR12682">
    <property type="entry name" value="ARCHEASE"/>
    <property type="match status" value="1"/>
</dbReference>
<dbReference type="Gene3D" id="3.55.10.10">
    <property type="entry name" value="Archease domain"/>
    <property type="match status" value="1"/>
</dbReference>
<dbReference type="Proteomes" id="UP000320496">
    <property type="component" value="Chromosome"/>
</dbReference>
<evidence type="ECO:0000256" key="1">
    <source>
        <dbReference type="ARBA" id="ARBA00007963"/>
    </source>
</evidence>
<evidence type="ECO:0000313" key="7">
    <source>
        <dbReference type="Proteomes" id="UP000320496"/>
    </source>
</evidence>
<proteinExistence type="inferred from homology"/>
<dbReference type="EMBL" id="CP036275">
    <property type="protein sequence ID" value="QDU39239.1"/>
    <property type="molecule type" value="Genomic_DNA"/>
</dbReference>
<dbReference type="InterPro" id="IPR023572">
    <property type="entry name" value="Archease_dom"/>
</dbReference>
<dbReference type="Pfam" id="PF01951">
    <property type="entry name" value="Archease"/>
    <property type="match status" value="1"/>
</dbReference>
<dbReference type="GO" id="GO:0008033">
    <property type="term" value="P:tRNA processing"/>
    <property type="evidence" value="ECO:0007669"/>
    <property type="project" value="UniProtKB-KW"/>
</dbReference>
<dbReference type="InterPro" id="IPR002804">
    <property type="entry name" value="Archease"/>
</dbReference>
<sequence length="136" mass="15432">MYEFFDHTADLGIRVRSDDLLTLLNDAARGLFAGIVENLDDVQAVQQVTLSVEGEDPEYLLFDWLSELLHVFDSQRLLLCEFDLQLSAGILRANCRGEPMDESRHRMTHEIKAITYHGLSVVHDSDGWTAEVIVDI</sequence>
<dbReference type="SUPFAM" id="SSF69819">
    <property type="entry name" value="MTH1598-like"/>
    <property type="match status" value="1"/>
</dbReference>
<evidence type="ECO:0000259" key="5">
    <source>
        <dbReference type="Pfam" id="PF01951"/>
    </source>
</evidence>
<organism evidence="6 7">
    <name type="scientific">Maioricimonas rarisocia</name>
    <dbReference type="NCBI Taxonomy" id="2528026"/>
    <lineage>
        <taxon>Bacteria</taxon>
        <taxon>Pseudomonadati</taxon>
        <taxon>Planctomycetota</taxon>
        <taxon>Planctomycetia</taxon>
        <taxon>Planctomycetales</taxon>
        <taxon>Planctomycetaceae</taxon>
        <taxon>Maioricimonas</taxon>
    </lineage>
</organism>
<keyword evidence="7" id="KW-1185">Reference proteome</keyword>
<evidence type="ECO:0000256" key="3">
    <source>
        <dbReference type="ARBA" id="ARBA00022723"/>
    </source>
</evidence>